<evidence type="ECO:0000313" key="4">
    <source>
        <dbReference type="Proteomes" id="UP000651010"/>
    </source>
</evidence>
<organism evidence="3 4">
    <name type="scientific">Dyella acidiphila</name>
    <dbReference type="NCBI Taxonomy" id="2775866"/>
    <lineage>
        <taxon>Bacteria</taxon>
        <taxon>Pseudomonadati</taxon>
        <taxon>Pseudomonadota</taxon>
        <taxon>Gammaproteobacteria</taxon>
        <taxon>Lysobacterales</taxon>
        <taxon>Rhodanobacteraceae</taxon>
        <taxon>Dyella</taxon>
    </lineage>
</organism>
<dbReference type="Proteomes" id="UP000651010">
    <property type="component" value="Unassembled WGS sequence"/>
</dbReference>
<evidence type="ECO:0000256" key="2">
    <source>
        <dbReference type="SAM" id="MobiDB-lite"/>
    </source>
</evidence>
<protein>
    <submittedName>
        <fullName evidence="3">Uncharacterized protein</fullName>
    </submittedName>
</protein>
<gene>
    <name evidence="3" type="ORF">IGX34_17205</name>
</gene>
<proteinExistence type="predicted"/>
<keyword evidence="4" id="KW-1185">Reference proteome</keyword>
<evidence type="ECO:0000313" key="3">
    <source>
        <dbReference type="EMBL" id="MBE1162125.1"/>
    </source>
</evidence>
<feature type="region of interest" description="Disordered" evidence="2">
    <location>
        <begin position="1"/>
        <end position="45"/>
    </location>
</feature>
<evidence type="ECO:0000256" key="1">
    <source>
        <dbReference type="SAM" id="Coils"/>
    </source>
</evidence>
<name>A0ABR9GDP0_9GAMM</name>
<accession>A0ABR9GDP0</accession>
<reference evidence="3 4" key="1">
    <citation type="submission" date="2020-09" db="EMBL/GenBank/DDBJ databases">
        <title>Dyella sp. 7MK23 isolated from forest soil.</title>
        <authorList>
            <person name="Fu J."/>
        </authorList>
    </citation>
    <scope>NUCLEOTIDE SEQUENCE [LARGE SCALE GENOMIC DNA]</scope>
    <source>
        <strain evidence="3 4">7MK23</strain>
    </source>
</reference>
<feature type="coiled-coil region" evidence="1">
    <location>
        <begin position="260"/>
        <end position="294"/>
    </location>
</feature>
<dbReference type="EMBL" id="JACZZA010000012">
    <property type="protein sequence ID" value="MBE1162125.1"/>
    <property type="molecule type" value="Genomic_DNA"/>
</dbReference>
<comment type="caution">
    <text evidence="3">The sequence shown here is derived from an EMBL/GenBank/DDBJ whole genome shotgun (WGS) entry which is preliminary data.</text>
</comment>
<keyword evidence="1" id="KW-0175">Coiled coil</keyword>
<dbReference type="RefSeq" id="WP_192556969.1">
    <property type="nucleotide sequence ID" value="NZ_JACZZA010000012.1"/>
</dbReference>
<sequence>MPKRKNRSAAALIVAKKTASSSTPPDHAPLKSTTMHSGLRKSKFTRPYPVPKFKSAAQKAVESIEQTRTSKKVIIDLPVQDPHGNRIESGFSSDDTQWLRLVMVSREFSDKVFDLSPLLVLPNLAVPLAEGIKNYIGTIEPKACGAAIQKFKVGFVVYLVRHKPDGHLRDLDQQTLTDYVRWQSSPEASVIGGDSLSSETARGRINVVRAVLRGLSTDPRWNSEAERVLEIFPQRTHRKSNPWSDAAEKHLPIVTLQAILRASLSEMQNIEKRLTFIERNIRRLQKAIKENEKSAKDTFLTMRVADGQVWPWLAL</sequence>